<organism evidence="1 2">
    <name type="scientific">Azospirillum oleiclasticum</name>
    <dbReference type="NCBI Taxonomy" id="2735135"/>
    <lineage>
        <taxon>Bacteria</taxon>
        <taxon>Pseudomonadati</taxon>
        <taxon>Pseudomonadota</taxon>
        <taxon>Alphaproteobacteria</taxon>
        <taxon>Rhodospirillales</taxon>
        <taxon>Azospirillaceae</taxon>
        <taxon>Azospirillum</taxon>
    </lineage>
</organism>
<dbReference type="InterPro" id="IPR032466">
    <property type="entry name" value="Metal_Hydrolase"/>
</dbReference>
<dbReference type="PANTHER" id="PTHR10443">
    <property type="entry name" value="MICROSOMAL DIPEPTIDASE"/>
    <property type="match status" value="1"/>
</dbReference>
<reference evidence="1 2" key="1">
    <citation type="submission" date="2020-05" db="EMBL/GenBank/DDBJ databases">
        <title>Azospirillum oleiclasticum sp. nov, a nitrogen-fixing and heavy crude oil-emulsifying bacterium isolated from the crude oil of Yumen Oilfield.</title>
        <authorList>
            <person name="Wu D."/>
            <person name="Cai M."/>
            <person name="Zhang X."/>
        </authorList>
    </citation>
    <scope>NUCLEOTIDE SEQUENCE [LARGE SCALE GENOMIC DNA]</scope>
    <source>
        <strain evidence="1 2">ROY-1-1-2</strain>
    </source>
</reference>
<evidence type="ECO:0000313" key="2">
    <source>
        <dbReference type="Proteomes" id="UP000584642"/>
    </source>
</evidence>
<dbReference type="Proteomes" id="UP000584642">
    <property type="component" value="Unassembled WGS sequence"/>
</dbReference>
<name>A0ABX2TAN9_9PROT</name>
<dbReference type="Pfam" id="PF01244">
    <property type="entry name" value="Peptidase_M19"/>
    <property type="match status" value="1"/>
</dbReference>
<dbReference type="PROSITE" id="PS51365">
    <property type="entry name" value="RENAL_DIPEPTIDASE_2"/>
    <property type="match status" value="1"/>
</dbReference>
<dbReference type="EMBL" id="JABFDB010000004">
    <property type="protein sequence ID" value="NYZ19745.1"/>
    <property type="molecule type" value="Genomic_DNA"/>
</dbReference>
<dbReference type="InterPro" id="IPR008257">
    <property type="entry name" value="Pept_M19"/>
</dbReference>
<protein>
    <submittedName>
        <fullName evidence="1">Peptidase M19</fullName>
    </submittedName>
</protein>
<accession>A0ABX2TAN9</accession>
<proteinExistence type="predicted"/>
<gene>
    <name evidence="1" type="ORF">HND93_08480</name>
</gene>
<dbReference type="Gene3D" id="3.20.20.140">
    <property type="entry name" value="Metal-dependent hydrolases"/>
    <property type="match status" value="1"/>
</dbReference>
<evidence type="ECO:0000313" key="1">
    <source>
        <dbReference type="EMBL" id="NYZ19745.1"/>
    </source>
</evidence>
<dbReference type="PANTHER" id="PTHR10443:SF12">
    <property type="entry name" value="DIPEPTIDASE"/>
    <property type="match status" value="1"/>
</dbReference>
<sequence length="477" mass="50296">MHITWSDLVSGAADALDGVRVEVTGWMVPVDDREEHGCFLLAPEPPCCAACPPTDPLTTIAVFASHPIGHPGAELRVAGQWRRVTDDAAGWLFQLRDAVPIPAEAAPPTAFAFTRRGMLAAGAAIGLSAFGSGRAYGAAGEDSRSAARRILADTLTVDLHSHAGRVLPGRDASRPRPFEALAEPMRDGGLSVACLAIVADSPTTEITPERRIRAVRQPEPGELHAWGRAALDRLHRLIAEQRLAVVTDAATLRAARTAGPAVVVAAEGADFLEGVADRLDEAHAGYRLRHLQLTHYRVNELGDIQTETPVHGGLTAFGAEVVRRCNRLGIVVDVAHGTTDLVKRAAAVTTKPLVLSHTSLAVTSLSGRPPRRSRRITADHARIVAGTGGVVGVWPPTSEFPDLTAYAGGVARMADAVGVDHVGIGSDMMGLLSPSALPSYRRLPHLAASLLEVGFRPDEIGRILGGNYARVFAASVG</sequence>
<comment type="caution">
    <text evidence="1">The sequence shown here is derived from an EMBL/GenBank/DDBJ whole genome shotgun (WGS) entry which is preliminary data.</text>
</comment>
<dbReference type="Gene3D" id="2.40.50.870">
    <property type="entry name" value="Protein of unknown function (DUF3299)"/>
    <property type="match status" value="1"/>
</dbReference>
<dbReference type="RefSeq" id="WP_180281512.1">
    <property type="nucleotide sequence ID" value="NZ_JABFDB010000004.1"/>
</dbReference>
<dbReference type="SUPFAM" id="SSF51556">
    <property type="entry name" value="Metallo-dependent hydrolases"/>
    <property type="match status" value="1"/>
</dbReference>
<keyword evidence="2" id="KW-1185">Reference proteome</keyword>